<accession>A0A4P6XRA3</accession>
<reference evidence="3" key="1">
    <citation type="submission" date="2019-03" db="EMBL/GenBank/DDBJ databases">
        <title>Snf2 controls pulcherriminic acid biosynthesis and connects pigmentation and antifungal activity of the yeast Metschnikowia pulcherrima.</title>
        <authorList>
            <person name="Gore-Lloyd D."/>
            <person name="Sumann I."/>
            <person name="Brachmann A.O."/>
            <person name="Schneeberger K."/>
            <person name="Ortiz-Merino R.A."/>
            <person name="Moreno-Beltran M."/>
            <person name="Schlaefli M."/>
            <person name="Kirner P."/>
            <person name="Santos Kron A."/>
            <person name="Wolfe K.H."/>
            <person name="Piel J."/>
            <person name="Ahrens C.H."/>
            <person name="Henk D."/>
            <person name="Freimoser F.M."/>
        </authorList>
    </citation>
    <scope>NUCLEOTIDE SEQUENCE [LARGE SCALE GENOMIC DNA]</scope>
    <source>
        <strain evidence="3">APC 1.2</strain>
    </source>
</reference>
<evidence type="ECO:0000313" key="3">
    <source>
        <dbReference type="Proteomes" id="UP000292447"/>
    </source>
</evidence>
<name>A0A4P6XRA3_9ASCO</name>
<feature type="compositionally biased region" description="Polar residues" evidence="1">
    <location>
        <begin position="1"/>
        <end position="21"/>
    </location>
</feature>
<gene>
    <name evidence="2" type="ORF">METSCH_E03310</name>
</gene>
<protein>
    <submittedName>
        <fullName evidence="2">Uncharacterized protein</fullName>
    </submittedName>
</protein>
<proteinExistence type="predicted"/>
<dbReference type="Proteomes" id="UP000292447">
    <property type="component" value="Chromosome V"/>
</dbReference>
<feature type="region of interest" description="Disordered" evidence="1">
    <location>
        <begin position="1"/>
        <end position="24"/>
    </location>
</feature>
<dbReference type="AlphaFoldDB" id="A0A4P6XRA3"/>
<keyword evidence="3" id="KW-1185">Reference proteome</keyword>
<dbReference type="EMBL" id="CP034460">
    <property type="protein sequence ID" value="QBM90092.1"/>
    <property type="molecule type" value="Genomic_DNA"/>
</dbReference>
<evidence type="ECO:0000256" key="1">
    <source>
        <dbReference type="SAM" id="MobiDB-lite"/>
    </source>
</evidence>
<evidence type="ECO:0000313" key="2">
    <source>
        <dbReference type="EMBL" id="QBM90092.1"/>
    </source>
</evidence>
<sequence length="243" mass="27836">MPGNIGSSNASENTSTLWQTTEESRGYNKEEEAYIAFVNDCFVKTGATKPMTPIEEKGPPAKPWLRLKDYKWKSGKTTYNPRHLVPMRLDWDHIYLAREFYFHFKNNFARVSEAHAAYCERTAEGFKACFVDGDAQKIYDDITDEFAVAFMMCINPSMYEMCATMRPTKENLEKEFLPFWVSCSATSFFLVARGNREKSMKSTSLIAFQCLAHSCRLKRKKKKTVKLFGRTKGKQAARAKSAA</sequence>
<organism evidence="2 3">
    <name type="scientific">Metschnikowia aff. pulcherrima</name>
    <dbReference type="NCBI Taxonomy" id="2163413"/>
    <lineage>
        <taxon>Eukaryota</taxon>
        <taxon>Fungi</taxon>
        <taxon>Dikarya</taxon>
        <taxon>Ascomycota</taxon>
        <taxon>Saccharomycotina</taxon>
        <taxon>Pichiomycetes</taxon>
        <taxon>Metschnikowiaceae</taxon>
        <taxon>Metschnikowia</taxon>
    </lineage>
</organism>